<organism evidence="3 4">
    <name type="scientific">Phyllachora maydis</name>
    <dbReference type="NCBI Taxonomy" id="1825666"/>
    <lineage>
        <taxon>Eukaryota</taxon>
        <taxon>Fungi</taxon>
        <taxon>Dikarya</taxon>
        <taxon>Ascomycota</taxon>
        <taxon>Pezizomycotina</taxon>
        <taxon>Sordariomycetes</taxon>
        <taxon>Sordariomycetidae</taxon>
        <taxon>Phyllachorales</taxon>
        <taxon>Phyllachoraceae</taxon>
        <taxon>Phyllachora</taxon>
    </lineage>
</organism>
<sequence length="304" mass="33723">MQRSFGKLLSKGPGDNAKVSALVYDYEDVDKVLAKIIDSTMSWRDSWIALVGSQLHIVTEYEGLYDPIVGASDGHGQSLEPTPDLQLHRSYNLKNAYSELKIGLMEEIGMIEDQIVKPATDARDSINPIRKTIKKRENKRLDYDKAQEKYTKLYRKPGRSVKEDAALAKAQEEMSRANDEFGVADDHLRQTLPPIITAVFSLVPHLHAAHILIQNRLLGLYYTSLHGYCEENGFPSPPPPMEEVVAAWNAAFKPVQGQVESIGCIARGKAAHQPMGEKNQYNPRPGAKKPTCPVSTRAASICVA</sequence>
<dbReference type="Gene3D" id="1.20.1270.60">
    <property type="entry name" value="Arfaptin homology (AH) domain/BAR domain"/>
    <property type="match status" value="1"/>
</dbReference>
<comment type="caution">
    <text evidence="3">The sequence shown here is derived from an EMBL/GenBank/DDBJ whole genome shotgun (WGS) entry which is preliminary data.</text>
</comment>
<dbReference type="InterPro" id="IPR046982">
    <property type="entry name" value="BIN3/RVS161-like"/>
</dbReference>
<dbReference type="CDD" id="cd07599">
    <property type="entry name" value="BAR_Rvs167p"/>
    <property type="match status" value="1"/>
</dbReference>
<evidence type="ECO:0000313" key="4">
    <source>
        <dbReference type="Proteomes" id="UP001217918"/>
    </source>
</evidence>
<proteinExistence type="predicted"/>
<dbReference type="EMBL" id="JAQQPM010000001">
    <property type="protein sequence ID" value="KAK2067401.1"/>
    <property type="molecule type" value="Genomic_DNA"/>
</dbReference>
<dbReference type="AlphaFoldDB" id="A0AAD9HXU0"/>
<dbReference type="PANTHER" id="PTHR47174:SF2">
    <property type="entry name" value="SH3 DOMAIN SIGNALLING PROTEIN (AFU_ORTHOLOGUE AFUA_5G07670)"/>
    <property type="match status" value="1"/>
</dbReference>
<dbReference type="GO" id="GO:0051666">
    <property type="term" value="P:actin cortical patch localization"/>
    <property type="evidence" value="ECO:0007669"/>
    <property type="project" value="InterPro"/>
</dbReference>
<feature type="coiled-coil region" evidence="1">
    <location>
        <begin position="129"/>
        <end position="180"/>
    </location>
</feature>
<dbReference type="GO" id="GO:0030479">
    <property type="term" value="C:actin cortical patch"/>
    <property type="evidence" value="ECO:0007669"/>
    <property type="project" value="TreeGrafter"/>
</dbReference>
<dbReference type="PANTHER" id="PTHR47174">
    <property type="entry name" value="BRIDGING INTEGRATOR 3"/>
    <property type="match status" value="1"/>
</dbReference>
<evidence type="ECO:0000259" key="2">
    <source>
        <dbReference type="PROSITE" id="PS51021"/>
    </source>
</evidence>
<keyword evidence="4" id="KW-1185">Reference proteome</keyword>
<protein>
    <recommendedName>
        <fullName evidence="2">BAR domain-containing protein</fullName>
    </recommendedName>
</protein>
<accession>A0AAD9HXU0</accession>
<dbReference type="Pfam" id="PF03114">
    <property type="entry name" value="BAR"/>
    <property type="match status" value="1"/>
</dbReference>
<dbReference type="SUPFAM" id="SSF103657">
    <property type="entry name" value="BAR/IMD domain-like"/>
    <property type="match status" value="1"/>
</dbReference>
<evidence type="ECO:0000313" key="3">
    <source>
        <dbReference type="EMBL" id="KAK2067401.1"/>
    </source>
</evidence>
<feature type="domain" description="BAR" evidence="2">
    <location>
        <begin position="4"/>
        <end position="238"/>
    </location>
</feature>
<dbReference type="GO" id="GO:0097320">
    <property type="term" value="P:plasma membrane tubulation"/>
    <property type="evidence" value="ECO:0007669"/>
    <property type="project" value="TreeGrafter"/>
</dbReference>
<dbReference type="InterPro" id="IPR004148">
    <property type="entry name" value="BAR_dom"/>
</dbReference>
<dbReference type="PROSITE" id="PS51021">
    <property type="entry name" value="BAR"/>
    <property type="match status" value="1"/>
</dbReference>
<gene>
    <name evidence="3" type="ORF">P8C59_001148</name>
</gene>
<evidence type="ECO:0000256" key="1">
    <source>
        <dbReference type="SAM" id="Coils"/>
    </source>
</evidence>
<name>A0AAD9HXU0_9PEZI</name>
<dbReference type="GO" id="GO:1990528">
    <property type="term" value="C:Rvs161p-Rvs167p complex"/>
    <property type="evidence" value="ECO:0007669"/>
    <property type="project" value="TreeGrafter"/>
</dbReference>
<reference evidence="3" key="1">
    <citation type="journal article" date="2023" name="Mol. Plant Microbe Interact.">
        <title>Elucidating the Obligate Nature and Biological Capacity of an Invasive Fungal Corn Pathogen.</title>
        <authorList>
            <person name="MacCready J.S."/>
            <person name="Roggenkamp E.M."/>
            <person name="Gdanetz K."/>
            <person name="Chilvers M.I."/>
        </authorList>
    </citation>
    <scope>NUCLEOTIDE SEQUENCE</scope>
    <source>
        <strain evidence="3">PM02</strain>
    </source>
</reference>
<dbReference type="GO" id="GO:0006897">
    <property type="term" value="P:endocytosis"/>
    <property type="evidence" value="ECO:0007669"/>
    <property type="project" value="InterPro"/>
</dbReference>
<dbReference type="InterPro" id="IPR027267">
    <property type="entry name" value="AH/BAR_dom_sf"/>
</dbReference>
<keyword evidence="1" id="KW-0175">Coiled coil</keyword>
<dbReference type="Proteomes" id="UP001217918">
    <property type="component" value="Unassembled WGS sequence"/>
</dbReference>
<dbReference type="GO" id="GO:0043332">
    <property type="term" value="C:mating projection tip"/>
    <property type="evidence" value="ECO:0007669"/>
    <property type="project" value="TreeGrafter"/>
</dbReference>
<dbReference type="GO" id="GO:0008289">
    <property type="term" value="F:lipid binding"/>
    <property type="evidence" value="ECO:0007669"/>
    <property type="project" value="TreeGrafter"/>
</dbReference>
<dbReference type="GO" id="GO:0031097">
    <property type="term" value="C:medial cortex"/>
    <property type="evidence" value="ECO:0007669"/>
    <property type="project" value="TreeGrafter"/>
</dbReference>